<dbReference type="GO" id="GO:0005886">
    <property type="term" value="C:plasma membrane"/>
    <property type="evidence" value="ECO:0007669"/>
    <property type="project" value="UniProtKB-SubCell"/>
</dbReference>
<dbReference type="AlphaFoldDB" id="F2NEL0"/>
<sequence length="313" mass="33996">MKPTPLKLFLLSLALILLAWILSAGTLLNLYIQQVLMYVGINIILTLSLNLVNGYMGEFSVGHAGFMAIGAYVASLLTVAVFPTAWGPLIFPLVLVIGGLAAALAGLVIAFPSFRTRGDYLAIVTLAFNMIVKSVLENIDAVGGPRGYLGMARLTDLTWVVFWVLITLLVLRNFIYSNFGRGVLAIREDELAANLVGVNTPRLKIYAFCLSAFFAGVAGGLYAHLLQFINPRSFSILKSTDMLVMVYLGGVGSLTGSVLGAALYTLLMEVLRPLELWRWVLGPLLLVLLMIFRPTGIMGLKESKWIRPAAEQG</sequence>
<feature type="transmembrane region" description="Helical" evidence="6">
    <location>
        <begin position="244"/>
        <end position="264"/>
    </location>
</feature>
<evidence type="ECO:0000256" key="5">
    <source>
        <dbReference type="ARBA" id="ARBA00023136"/>
    </source>
</evidence>
<proteinExistence type="predicted"/>
<dbReference type="CDD" id="cd06581">
    <property type="entry name" value="TM_PBP1_LivM_like"/>
    <property type="match status" value="1"/>
</dbReference>
<feature type="transmembrane region" description="Helical" evidence="6">
    <location>
        <begin position="34"/>
        <end position="52"/>
    </location>
</feature>
<evidence type="ECO:0000256" key="1">
    <source>
        <dbReference type="ARBA" id="ARBA00004651"/>
    </source>
</evidence>
<evidence type="ECO:0000256" key="4">
    <source>
        <dbReference type="ARBA" id="ARBA00022989"/>
    </source>
</evidence>
<evidence type="ECO:0000313" key="7">
    <source>
        <dbReference type="EMBL" id="AEB08200.1"/>
    </source>
</evidence>
<accession>F2NEL0</accession>
<evidence type="ECO:0000313" key="8">
    <source>
        <dbReference type="Proteomes" id="UP000000483"/>
    </source>
</evidence>
<dbReference type="STRING" id="880072.Desac_0309"/>
<keyword evidence="4 6" id="KW-1133">Transmembrane helix</keyword>
<dbReference type="HOGENOM" id="CLU_031365_1_2_7"/>
<feature type="transmembrane region" description="Helical" evidence="6">
    <location>
        <begin position="64"/>
        <end position="83"/>
    </location>
</feature>
<keyword evidence="3 6" id="KW-0812">Transmembrane</keyword>
<feature type="transmembrane region" description="Helical" evidence="6">
    <location>
        <begin position="157"/>
        <end position="175"/>
    </location>
</feature>
<reference evidence="8" key="2">
    <citation type="submission" date="2011-03" db="EMBL/GenBank/DDBJ databases">
        <title>The complete genome of Desulfobacca acetoxidans DSM 11109.</title>
        <authorList>
            <consortium name="US DOE Joint Genome Institute (JGI-PGF)"/>
            <person name="Lucas S."/>
            <person name="Copeland A."/>
            <person name="Lapidus A."/>
            <person name="Bruce D."/>
            <person name="Goodwin L."/>
            <person name="Pitluck S."/>
            <person name="Peters L."/>
            <person name="Kyrpides N."/>
            <person name="Mavromatis K."/>
            <person name="Ivanova N."/>
            <person name="Ovchinnikova G."/>
            <person name="Teshima H."/>
            <person name="Detter J.C."/>
            <person name="Han C."/>
            <person name="Land M."/>
            <person name="Hauser L."/>
            <person name="Markowitz V."/>
            <person name="Cheng J.-F."/>
            <person name="Hugenholtz P."/>
            <person name="Woyke T."/>
            <person name="Wu D."/>
            <person name="Spring S."/>
            <person name="Schueler E."/>
            <person name="Brambilla E."/>
            <person name="Klenk H.-P."/>
            <person name="Eisen J.A."/>
        </authorList>
    </citation>
    <scope>NUCLEOTIDE SEQUENCE [LARGE SCALE GENOMIC DNA]</scope>
    <source>
        <strain evidence="8">ATCC 700848 / DSM 11109 / ASRB2</strain>
    </source>
</reference>
<dbReference type="OrthoDB" id="9780757at2"/>
<dbReference type="Proteomes" id="UP000000483">
    <property type="component" value="Chromosome"/>
</dbReference>
<dbReference type="PANTHER" id="PTHR30482">
    <property type="entry name" value="HIGH-AFFINITY BRANCHED-CHAIN AMINO ACID TRANSPORT SYSTEM PERMEASE"/>
    <property type="match status" value="1"/>
</dbReference>
<name>F2NEL0_DESAR</name>
<protein>
    <submittedName>
        <fullName evidence="7">ABC-type transporter, integral membrane subunit</fullName>
    </submittedName>
</protein>
<feature type="transmembrane region" description="Helical" evidence="6">
    <location>
        <begin position="89"/>
        <end position="111"/>
    </location>
</feature>
<dbReference type="InterPro" id="IPR043428">
    <property type="entry name" value="LivM-like"/>
</dbReference>
<evidence type="ECO:0000256" key="6">
    <source>
        <dbReference type="SAM" id="Phobius"/>
    </source>
</evidence>
<keyword evidence="8" id="KW-1185">Reference proteome</keyword>
<keyword evidence="2" id="KW-1003">Cell membrane</keyword>
<dbReference type="PANTHER" id="PTHR30482:SF10">
    <property type="entry name" value="HIGH-AFFINITY BRANCHED-CHAIN AMINO ACID TRANSPORT PROTEIN BRAE"/>
    <property type="match status" value="1"/>
</dbReference>
<keyword evidence="5 6" id="KW-0472">Membrane</keyword>
<reference evidence="7 8" key="1">
    <citation type="journal article" date="2011" name="Stand. Genomic Sci.">
        <title>Complete genome sequence of the acetate-degrading sulfate reducer Desulfobacca acetoxidans type strain (ASRB2).</title>
        <authorList>
            <person name="Goker M."/>
            <person name="Teshima H."/>
            <person name="Lapidus A."/>
            <person name="Nolan M."/>
            <person name="Lucas S."/>
            <person name="Hammon N."/>
            <person name="Deshpande S."/>
            <person name="Cheng J.F."/>
            <person name="Tapia R."/>
            <person name="Han C."/>
            <person name="Goodwin L."/>
            <person name="Pitluck S."/>
            <person name="Huntemann M."/>
            <person name="Liolios K."/>
            <person name="Ivanova N."/>
            <person name="Pagani I."/>
            <person name="Mavromatis K."/>
            <person name="Ovchinikova G."/>
            <person name="Pati A."/>
            <person name="Chen A."/>
            <person name="Palaniappan K."/>
            <person name="Land M."/>
            <person name="Hauser L."/>
            <person name="Brambilla E.M."/>
            <person name="Rohde M."/>
            <person name="Spring S."/>
            <person name="Detter J.C."/>
            <person name="Woyke T."/>
            <person name="Bristow J."/>
            <person name="Eisen J.A."/>
            <person name="Markowitz V."/>
            <person name="Hugenholtz P."/>
            <person name="Kyrpides N.C."/>
            <person name="Klenk H.P."/>
        </authorList>
    </citation>
    <scope>NUCLEOTIDE SEQUENCE [LARGE SCALE GENOMIC DNA]</scope>
    <source>
        <strain evidence="8">ATCC 700848 / DSM 11109 / ASRB2</strain>
    </source>
</reference>
<dbReference type="KEGG" id="dao:Desac_0309"/>
<organism evidence="7 8">
    <name type="scientific">Desulfobacca acetoxidans (strain ATCC 700848 / DSM 11109 / ASRB2)</name>
    <dbReference type="NCBI Taxonomy" id="880072"/>
    <lineage>
        <taxon>Bacteria</taxon>
        <taxon>Pseudomonadati</taxon>
        <taxon>Thermodesulfobacteriota</taxon>
        <taxon>Desulfobaccia</taxon>
        <taxon>Desulfobaccales</taxon>
        <taxon>Desulfobaccaceae</taxon>
        <taxon>Desulfobacca</taxon>
    </lineage>
</organism>
<dbReference type="EMBL" id="CP002629">
    <property type="protein sequence ID" value="AEB08200.1"/>
    <property type="molecule type" value="Genomic_DNA"/>
</dbReference>
<dbReference type="eggNOG" id="COG4177">
    <property type="taxonomic scope" value="Bacteria"/>
</dbReference>
<evidence type="ECO:0000256" key="2">
    <source>
        <dbReference type="ARBA" id="ARBA00022475"/>
    </source>
</evidence>
<dbReference type="InterPro" id="IPR001851">
    <property type="entry name" value="ABC_transp_permease"/>
</dbReference>
<evidence type="ECO:0000256" key="3">
    <source>
        <dbReference type="ARBA" id="ARBA00022692"/>
    </source>
</evidence>
<dbReference type="GO" id="GO:0015658">
    <property type="term" value="F:branched-chain amino acid transmembrane transporter activity"/>
    <property type="evidence" value="ECO:0007669"/>
    <property type="project" value="InterPro"/>
</dbReference>
<feature type="transmembrane region" description="Helical" evidence="6">
    <location>
        <begin position="276"/>
        <end position="292"/>
    </location>
</feature>
<gene>
    <name evidence="7" type="ordered locus">Desac_0309</name>
</gene>
<feature type="transmembrane region" description="Helical" evidence="6">
    <location>
        <begin position="205"/>
        <end position="223"/>
    </location>
</feature>
<comment type="subcellular location">
    <subcellularLocation>
        <location evidence="1">Cell membrane</location>
        <topology evidence="1">Multi-pass membrane protein</topology>
    </subcellularLocation>
</comment>
<dbReference type="Pfam" id="PF02653">
    <property type="entry name" value="BPD_transp_2"/>
    <property type="match status" value="1"/>
</dbReference>